<keyword evidence="1" id="KW-0812">Transmembrane</keyword>
<keyword evidence="1" id="KW-1133">Transmembrane helix</keyword>
<feature type="transmembrane region" description="Helical" evidence="1">
    <location>
        <begin position="6"/>
        <end position="24"/>
    </location>
</feature>
<protein>
    <recommendedName>
        <fullName evidence="4">Secreted protein</fullName>
    </recommendedName>
</protein>
<evidence type="ECO:0000313" key="3">
    <source>
        <dbReference type="Proteomes" id="UP001416858"/>
    </source>
</evidence>
<comment type="caution">
    <text evidence="2">The sequence shown here is derived from an EMBL/GenBank/DDBJ whole genome shotgun (WGS) entry which is preliminary data.</text>
</comment>
<evidence type="ECO:0000313" key="2">
    <source>
        <dbReference type="EMBL" id="GAA5510841.1"/>
    </source>
</evidence>
<evidence type="ECO:0000256" key="1">
    <source>
        <dbReference type="SAM" id="Phobius"/>
    </source>
</evidence>
<sequence length="87" mass="9718">MGTNHWSVVVVSLHGLFIFLSPIFRYNPFKVLLGNNFVIRVWLQITRVKCFLCSGRGNESCRATQSLGLVASSTTSKAGTRCLVHYL</sequence>
<name>A0ABP9W0C5_9BACT</name>
<organism evidence="2 3">
    <name type="scientific">Novipirellula caenicola</name>
    <dbReference type="NCBI Taxonomy" id="1536901"/>
    <lineage>
        <taxon>Bacteria</taxon>
        <taxon>Pseudomonadati</taxon>
        <taxon>Planctomycetota</taxon>
        <taxon>Planctomycetia</taxon>
        <taxon>Pirellulales</taxon>
        <taxon>Pirellulaceae</taxon>
        <taxon>Novipirellula</taxon>
    </lineage>
</organism>
<gene>
    <name evidence="2" type="ORF">Rcae01_06351</name>
</gene>
<proteinExistence type="predicted"/>
<keyword evidence="1" id="KW-0472">Membrane</keyword>
<dbReference type="EMBL" id="BAABRO010000029">
    <property type="protein sequence ID" value="GAA5510841.1"/>
    <property type="molecule type" value="Genomic_DNA"/>
</dbReference>
<accession>A0ABP9W0C5</accession>
<dbReference type="Proteomes" id="UP001416858">
    <property type="component" value="Unassembled WGS sequence"/>
</dbReference>
<evidence type="ECO:0008006" key="4">
    <source>
        <dbReference type="Google" id="ProtNLM"/>
    </source>
</evidence>
<keyword evidence="3" id="KW-1185">Reference proteome</keyword>
<reference evidence="2 3" key="1">
    <citation type="submission" date="2024-02" db="EMBL/GenBank/DDBJ databases">
        <title>Rhodopirellula caenicola NBRC 110016.</title>
        <authorList>
            <person name="Ichikawa N."/>
            <person name="Katano-Makiyama Y."/>
            <person name="Hidaka K."/>
        </authorList>
    </citation>
    <scope>NUCLEOTIDE SEQUENCE [LARGE SCALE GENOMIC DNA]</scope>
    <source>
        <strain evidence="2 3">NBRC 110016</strain>
    </source>
</reference>